<dbReference type="EMBL" id="RJVO01000004">
    <property type="protein sequence ID" value="ROH89398.1"/>
    <property type="molecule type" value="Genomic_DNA"/>
</dbReference>
<dbReference type="Proteomes" id="UP000282106">
    <property type="component" value="Unassembled WGS sequence"/>
</dbReference>
<accession>A0A3N0VAR4</accession>
<evidence type="ECO:0000256" key="1">
    <source>
        <dbReference type="SAM" id="Phobius"/>
    </source>
</evidence>
<organism evidence="2 3">
    <name type="scientific">Stagnimonas aquatica</name>
    <dbReference type="NCBI Taxonomy" id="2689987"/>
    <lineage>
        <taxon>Bacteria</taxon>
        <taxon>Pseudomonadati</taxon>
        <taxon>Pseudomonadota</taxon>
        <taxon>Gammaproteobacteria</taxon>
        <taxon>Nevskiales</taxon>
        <taxon>Nevskiaceae</taxon>
        <taxon>Stagnimonas</taxon>
    </lineage>
</organism>
<feature type="transmembrane region" description="Helical" evidence="1">
    <location>
        <begin position="96"/>
        <end position="119"/>
    </location>
</feature>
<feature type="transmembrane region" description="Helical" evidence="1">
    <location>
        <begin position="20"/>
        <end position="44"/>
    </location>
</feature>
<gene>
    <name evidence="2" type="ORF">ED208_09645</name>
</gene>
<comment type="caution">
    <text evidence="2">The sequence shown here is derived from an EMBL/GenBank/DDBJ whole genome shotgun (WGS) entry which is preliminary data.</text>
</comment>
<dbReference type="RefSeq" id="WP_123211695.1">
    <property type="nucleotide sequence ID" value="NZ_RJVO01000004.1"/>
</dbReference>
<name>A0A3N0VAR4_9GAMM</name>
<sequence length="128" mass="13395">MQAWLMARQWETVFAAAQFSVLPAALGVALGALLALLWLGAGAQPRSRKGRVGKRAALLLAWLLSLLLAALILLGYRAAPYTADAVLTAGLRSALLALLSQLGAGLLLVAGPLLVWAIWRRSATGARA</sequence>
<dbReference type="AlphaFoldDB" id="A0A3N0VAR4"/>
<protein>
    <submittedName>
        <fullName evidence="2">Uncharacterized protein</fullName>
    </submittedName>
</protein>
<evidence type="ECO:0000313" key="3">
    <source>
        <dbReference type="Proteomes" id="UP000282106"/>
    </source>
</evidence>
<keyword evidence="1" id="KW-0472">Membrane</keyword>
<feature type="transmembrane region" description="Helical" evidence="1">
    <location>
        <begin position="56"/>
        <end position="76"/>
    </location>
</feature>
<dbReference type="InParanoid" id="A0A3N0VAR4"/>
<evidence type="ECO:0000313" key="2">
    <source>
        <dbReference type="EMBL" id="ROH89398.1"/>
    </source>
</evidence>
<proteinExistence type="predicted"/>
<keyword evidence="1" id="KW-1133">Transmembrane helix</keyword>
<reference evidence="2 3" key="1">
    <citation type="submission" date="2018-10" db="EMBL/GenBank/DDBJ databases">
        <authorList>
            <person name="Chen W.-M."/>
        </authorList>
    </citation>
    <scope>NUCLEOTIDE SEQUENCE [LARGE SCALE GENOMIC DNA]</scope>
    <source>
        <strain evidence="2 3">THS-13</strain>
    </source>
</reference>
<keyword evidence="1" id="KW-0812">Transmembrane</keyword>
<keyword evidence="3" id="KW-1185">Reference proteome</keyword>